<evidence type="ECO:0000256" key="2">
    <source>
        <dbReference type="ARBA" id="ARBA00004443"/>
    </source>
</evidence>
<comment type="function">
    <text evidence="1">Probable mitochondrial mRNA stabilization factor.</text>
</comment>
<evidence type="ECO:0000256" key="5">
    <source>
        <dbReference type="ARBA" id="ARBA00022946"/>
    </source>
</evidence>
<keyword evidence="7 8" id="KW-0472">Membrane</keyword>
<keyword evidence="6 8" id="KW-0496">Mitochondrion</keyword>
<dbReference type="InterPro" id="IPR040152">
    <property type="entry name" value="Atp25"/>
</dbReference>
<dbReference type="OrthoDB" id="107372at2759"/>
<evidence type="ECO:0000256" key="3">
    <source>
        <dbReference type="ARBA" id="ARBA00010787"/>
    </source>
</evidence>
<feature type="region of interest" description="Disordered" evidence="9">
    <location>
        <begin position="58"/>
        <end position="81"/>
    </location>
</feature>
<organism evidence="10 11">
    <name type="scientific">Elaphomyces granulatus</name>
    <dbReference type="NCBI Taxonomy" id="519963"/>
    <lineage>
        <taxon>Eukaryota</taxon>
        <taxon>Fungi</taxon>
        <taxon>Dikarya</taxon>
        <taxon>Ascomycota</taxon>
        <taxon>Pezizomycotina</taxon>
        <taxon>Eurotiomycetes</taxon>
        <taxon>Eurotiomycetidae</taxon>
        <taxon>Eurotiales</taxon>
        <taxon>Elaphomycetaceae</taxon>
        <taxon>Elaphomyces</taxon>
    </lineage>
</organism>
<evidence type="ECO:0000256" key="4">
    <source>
        <dbReference type="ARBA" id="ARBA00022792"/>
    </source>
</evidence>
<evidence type="ECO:0000256" key="8">
    <source>
        <dbReference type="RuleBase" id="RU367062"/>
    </source>
</evidence>
<comment type="caution">
    <text evidence="10">The sequence shown here is derived from an EMBL/GenBank/DDBJ whole genome shotgun (WGS) entry which is preliminary data.</text>
</comment>
<dbReference type="Gene3D" id="3.30.460.10">
    <property type="entry name" value="Beta Polymerase, domain 2"/>
    <property type="match status" value="1"/>
</dbReference>
<keyword evidence="4 8" id="KW-0999">Mitochondrion inner membrane</keyword>
<dbReference type="GO" id="GO:0140053">
    <property type="term" value="P:mitochondrial gene expression"/>
    <property type="evidence" value="ECO:0007669"/>
    <property type="project" value="UniProtKB-UniRule"/>
</dbReference>
<dbReference type="GO" id="GO:0048255">
    <property type="term" value="P:mRNA stabilization"/>
    <property type="evidence" value="ECO:0007669"/>
    <property type="project" value="TreeGrafter"/>
</dbReference>
<reference evidence="10 11" key="1">
    <citation type="journal article" date="2015" name="Environ. Microbiol.">
        <title>Metagenome sequence of Elaphomyces granulatus from sporocarp tissue reveals Ascomycota ectomycorrhizal fingerprints of genome expansion and a Proteobacteria-rich microbiome.</title>
        <authorList>
            <person name="Quandt C.A."/>
            <person name="Kohler A."/>
            <person name="Hesse C.N."/>
            <person name="Sharpton T.J."/>
            <person name="Martin F."/>
            <person name="Spatafora J.W."/>
        </authorList>
    </citation>
    <scope>NUCLEOTIDE SEQUENCE [LARGE SCALE GENOMIC DNA]</scope>
    <source>
        <strain evidence="10 11">OSC145934</strain>
    </source>
</reference>
<accession>A0A232LY19</accession>
<keyword evidence="5 8" id="KW-0809">Transit peptide</keyword>
<evidence type="ECO:0000313" key="10">
    <source>
        <dbReference type="EMBL" id="OXV09039.1"/>
    </source>
</evidence>
<name>A0A232LY19_9EURO</name>
<keyword evidence="11" id="KW-1185">Reference proteome</keyword>
<evidence type="ECO:0000313" key="11">
    <source>
        <dbReference type="Proteomes" id="UP000243515"/>
    </source>
</evidence>
<comment type="function">
    <text evidence="8">Mitochondrial mRNA stabilization factor.</text>
</comment>
<gene>
    <name evidence="10" type="ORF">Egran_03194</name>
</gene>
<dbReference type="InterPro" id="IPR043519">
    <property type="entry name" value="NT_sf"/>
</dbReference>
<sequence>MSKAFLRPWCYACRTDIFQSFVSISGISLCRPPSLVFPFWGLPRKHFSTELQLRVDNNPIPPSNAGFDEPLTTRNNENADDDLSKPLQHRPWYLQVGTAAGPSHPLADRQQVPDLPENPPAILRSLLQHLSLEIGLNDLALLDLRGRDPPPALGGNVIMIIGTARGLKHLNVSSDRLCRSLRKLELRPYADGSLGRRELRLKRRRESRRAKLASMAGVRYAQKDDDSPNGWICVNVGIVEHEDESVQVEKLRERGFEGFGKGDGGTRIVVQMFVEEMRAEIDLEGLWGTNPNQEDRGHVVGV</sequence>
<evidence type="ECO:0000256" key="6">
    <source>
        <dbReference type="ARBA" id="ARBA00023128"/>
    </source>
</evidence>
<evidence type="ECO:0000256" key="9">
    <source>
        <dbReference type="SAM" id="MobiDB-lite"/>
    </source>
</evidence>
<dbReference type="PANTHER" id="PTHR28087">
    <property type="entry name" value="ATPASE SYNTHESIS PROTEIN 25, MITOCHONDRIAL"/>
    <property type="match status" value="1"/>
</dbReference>
<dbReference type="EMBL" id="NPHW01003739">
    <property type="protein sequence ID" value="OXV09039.1"/>
    <property type="molecule type" value="Genomic_DNA"/>
</dbReference>
<comment type="similarity">
    <text evidence="3 8">Belongs to the ATP25 family.</text>
</comment>
<evidence type="ECO:0000256" key="7">
    <source>
        <dbReference type="ARBA" id="ARBA00023136"/>
    </source>
</evidence>
<evidence type="ECO:0000256" key="1">
    <source>
        <dbReference type="ARBA" id="ARBA00003470"/>
    </source>
</evidence>
<protein>
    <recommendedName>
        <fullName evidence="8">ATPase synthesis protein 25</fullName>
    </recommendedName>
</protein>
<dbReference type="Proteomes" id="UP000243515">
    <property type="component" value="Unassembled WGS sequence"/>
</dbReference>
<dbReference type="AlphaFoldDB" id="A0A232LY19"/>
<dbReference type="GO" id="GO:0005743">
    <property type="term" value="C:mitochondrial inner membrane"/>
    <property type="evidence" value="ECO:0007669"/>
    <property type="project" value="UniProtKB-SubCell"/>
</dbReference>
<comment type="subcellular location">
    <subcellularLocation>
        <location evidence="2 8">Mitochondrion inner membrane</location>
        <topology evidence="2 8">Peripheral membrane protein</topology>
        <orientation evidence="2 8">Matrix side</orientation>
    </subcellularLocation>
</comment>
<dbReference type="PANTHER" id="PTHR28087:SF1">
    <property type="entry name" value="ATPASE SYNTHESIS PROTEIN 25, MITOCHONDRIAL"/>
    <property type="match status" value="1"/>
</dbReference>
<proteinExistence type="inferred from homology"/>